<feature type="transmembrane region" description="Helical" evidence="1">
    <location>
        <begin position="35"/>
        <end position="60"/>
    </location>
</feature>
<keyword evidence="2" id="KW-1185">Reference proteome</keyword>
<evidence type="ECO:0000313" key="3">
    <source>
        <dbReference type="WBParaSite" id="Pan_g12460.t1"/>
    </source>
</evidence>
<dbReference type="WBParaSite" id="Pan_g12460.t1">
    <property type="protein sequence ID" value="Pan_g12460.t1"/>
    <property type="gene ID" value="Pan_g12460"/>
</dbReference>
<dbReference type="PANTHER" id="PTHR23021">
    <property type="entry name" value="SERPENTINE RECEPTOR, CLASS T"/>
    <property type="match status" value="1"/>
</dbReference>
<keyword evidence="1" id="KW-0812">Transmembrane</keyword>
<name>A0A7E4UTX6_PANRE</name>
<dbReference type="AlphaFoldDB" id="A0A7E4UTX6"/>
<keyword evidence="1" id="KW-1133">Transmembrane helix</keyword>
<reference evidence="3" key="2">
    <citation type="submission" date="2020-10" db="UniProtKB">
        <authorList>
            <consortium name="WormBaseParasite"/>
        </authorList>
    </citation>
    <scope>IDENTIFICATION</scope>
</reference>
<dbReference type="Proteomes" id="UP000492821">
    <property type="component" value="Unassembled WGS sequence"/>
</dbReference>
<reference evidence="2" key="1">
    <citation type="journal article" date="2013" name="Genetics">
        <title>The draft genome and transcriptome of Panagrellus redivivus are shaped by the harsh demands of a free-living lifestyle.</title>
        <authorList>
            <person name="Srinivasan J."/>
            <person name="Dillman A.R."/>
            <person name="Macchietto M.G."/>
            <person name="Heikkinen L."/>
            <person name="Lakso M."/>
            <person name="Fracchia K.M."/>
            <person name="Antoshechkin I."/>
            <person name="Mortazavi A."/>
            <person name="Wong G."/>
            <person name="Sternberg P.W."/>
        </authorList>
    </citation>
    <scope>NUCLEOTIDE SEQUENCE [LARGE SCALE GENOMIC DNA]</scope>
    <source>
        <strain evidence="2">MT8872</strain>
    </source>
</reference>
<evidence type="ECO:0000256" key="1">
    <source>
        <dbReference type="SAM" id="Phobius"/>
    </source>
</evidence>
<sequence>MAILGTVDVAAMPVVAFSTGMLGTQGAVFCTSPTLIYLLGNVIMGTWIFHSLIAVLLAITRCMAVFHSRMTIKLFGGNKPYYWAIPAFIYAMYFVLFTKTPLFSALGFSWFFNPHFGYVPDKARDVSPV</sequence>
<dbReference type="Pfam" id="PF10321">
    <property type="entry name" value="7TM_GPCR_Srt"/>
    <property type="match status" value="1"/>
</dbReference>
<keyword evidence="1" id="KW-0472">Membrane</keyword>
<dbReference type="PANTHER" id="PTHR23021:SF11">
    <property type="entry name" value="SERPENTINE RECEPTOR, CLASS T"/>
    <property type="match status" value="1"/>
</dbReference>
<feature type="transmembrane region" description="Helical" evidence="1">
    <location>
        <begin position="81"/>
        <end position="112"/>
    </location>
</feature>
<protein>
    <submittedName>
        <fullName evidence="3">G_PROTEIN_RECEP_F1_2 domain-containing protein</fullName>
    </submittedName>
</protein>
<accession>A0A7E4UTX6</accession>
<dbReference type="InterPro" id="IPR019425">
    <property type="entry name" value="7TM_GPCR_serpentine_rcpt_Srt"/>
</dbReference>
<proteinExistence type="predicted"/>
<organism evidence="2 3">
    <name type="scientific">Panagrellus redivivus</name>
    <name type="common">Microworm</name>
    <dbReference type="NCBI Taxonomy" id="6233"/>
    <lineage>
        <taxon>Eukaryota</taxon>
        <taxon>Metazoa</taxon>
        <taxon>Ecdysozoa</taxon>
        <taxon>Nematoda</taxon>
        <taxon>Chromadorea</taxon>
        <taxon>Rhabditida</taxon>
        <taxon>Tylenchina</taxon>
        <taxon>Panagrolaimomorpha</taxon>
        <taxon>Panagrolaimoidea</taxon>
        <taxon>Panagrolaimidae</taxon>
        <taxon>Panagrellus</taxon>
    </lineage>
</organism>
<evidence type="ECO:0000313" key="2">
    <source>
        <dbReference type="Proteomes" id="UP000492821"/>
    </source>
</evidence>